<sequence length="878" mass="94039">MVGEGAASSSSAVPGVQAASATLPLQFYQGMLQYPVTIASVLPPQFAVPATVAPSSSPFSEAAHIFGASCVQPPRVTGAAGGPISGARGHSLSKGAPLGLGCNYAGGATTTTPSSGVVFRPPPASNWASGLGPPLPPPPGVAVVGPNIDAPASALAVRSTLSAWQHAQRRVYPDALLQHFFQHQGDAIKVHAMEDSLVGDVKALGEQGYLMSGHPGLGCSVSDSAVLDIAAPVEQQTSERKSVEVVNQQFDLEERIVASEHDVPSGHTGWEDDDGENCGDLTGLLRALSEEPGSPICLDTLDVDMCDQPPELSMGQPSEQLCEQPFEQPCEASVLHTKVIKCEADMQVPDLDCRASREASIQNIGDLSSFVIVLDSDGEGDESVKVSDRKASPGPHNYIHEGVLGLEWTKVETGMSKGKGETNVKEEEGVRDDKIEEGEFVLSSITASGGFQHPDPMPFAQIPQNIQETGLHLRSTPAVRSEMRPTSGVNKDSHHRKQRSHLSVLRKQFKESLQGFRISAGSLKAMGIGVTSAQERCSLQMVPQSGASGLPIASRPSCVGTKGPTDGGLPVDRNPSVKGIQIPTYMEHSVQVVPIKTEYNDSTLSTDRDIVLSTLRSYSRHLRQCKLDELHFQMASMAQNHPENPLVPLPIVGRNRADIEAYNRVKDELKLPKLILGEVPGIEIGDIYTYRHEMAVVGLHHLPNVGIAYGPHPVDGIPTATAVVICPKGFYSDNIDEGYRVLYCGQGGRPDRSQSSQVTVDQKYEKGNRALCMNYDRGLPVRLIRAHSSGGSPSAKGKTIGYTYDGLYRIIHREHSPGSSGTLVYKFGLERIGNQPPIPPCLIGCTEHAWNFREIDLAPIPLQVSAPIEEVNVQQIEL</sequence>
<dbReference type="Pfam" id="PF02182">
    <property type="entry name" value="SAD_SRA"/>
    <property type="match status" value="1"/>
</dbReference>
<feature type="region of interest" description="Disordered" evidence="4">
    <location>
        <begin position="477"/>
        <end position="501"/>
    </location>
</feature>
<keyword evidence="2 3" id="KW-0539">Nucleus</keyword>
<dbReference type="InterPro" id="IPR051357">
    <property type="entry name" value="H3K9_HMTase_SUVAR3-9"/>
</dbReference>
<evidence type="ECO:0000256" key="4">
    <source>
        <dbReference type="SAM" id="MobiDB-lite"/>
    </source>
</evidence>
<accession>A0ABP0V6N4</accession>
<proteinExistence type="predicted"/>
<dbReference type="PROSITE" id="PS51015">
    <property type="entry name" value="YDG"/>
    <property type="match status" value="1"/>
</dbReference>
<dbReference type="Proteomes" id="UP001497444">
    <property type="component" value="Unassembled WGS sequence"/>
</dbReference>
<dbReference type="Gene3D" id="2.30.280.10">
    <property type="entry name" value="SRA-YDG"/>
    <property type="match status" value="1"/>
</dbReference>
<evidence type="ECO:0000313" key="7">
    <source>
        <dbReference type="Proteomes" id="UP001497444"/>
    </source>
</evidence>
<evidence type="ECO:0000259" key="5">
    <source>
        <dbReference type="PROSITE" id="PS51015"/>
    </source>
</evidence>
<feature type="domain" description="YDG" evidence="5">
    <location>
        <begin position="677"/>
        <end position="831"/>
    </location>
</feature>
<dbReference type="PANTHER" id="PTHR45660">
    <property type="entry name" value="HISTONE-LYSINE N-METHYLTRANSFERASE SETMAR"/>
    <property type="match status" value="1"/>
</dbReference>
<dbReference type="InterPro" id="IPR015947">
    <property type="entry name" value="PUA-like_sf"/>
</dbReference>
<evidence type="ECO:0000256" key="3">
    <source>
        <dbReference type="PROSITE-ProRule" id="PRU00358"/>
    </source>
</evidence>
<dbReference type="InterPro" id="IPR036987">
    <property type="entry name" value="SRA-YDG_sf"/>
</dbReference>
<evidence type="ECO:0000256" key="1">
    <source>
        <dbReference type="ARBA" id="ARBA00004286"/>
    </source>
</evidence>
<evidence type="ECO:0000313" key="6">
    <source>
        <dbReference type="EMBL" id="CAK9250071.1"/>
    </source>
</evidence>
<comment type="subcellular location">
    <subcellularLocation>
        <location evidence="1">Chromosome</location>
    </subcellularLocation>
    <subcellularLocation>
        <location evidence="3">Nucleus</location>
    </subcellularLocation>
</comment>
<protein>
    <recommendedName>
        <fullName evidence="5">YDG domain-containing protein</fullName>
    </recommendedName>
</protein>
<dbReference type="PANTHER" id="PTHR45660:SF13">
    <property type="entry name" value="HISTONE-LYSINE N-METHYLTRANSFERASE SETMAR"/>
    <property type="match status" value="1"/>
</dbReference>
<name>A0ABP0V6N4_9BRYO</name>
<organism evidence="6 7">
    <name type="scientific">Sphagnum jensenii</name>
    <dbReference type="NCBI Taxonomy" id="128206"/>
    <lineage>
        <taxon>Eukaryota</taxon>
        <taxon>Viridiplantae</taxon>
        <taxon>Streptophyta</taxon>
        <taxon>Embryophyta</taxon>
        <taxon>Bryophyta</taxon>
        <taxon>Sphagnophytina</taxon>
        <taxon>Sphagnopsida</taxon>
        <taxon>Sphagnales</taxon>
        <taxon>Sphagnaceae</taxon>
        <taxon>Sphagnum</taxon>
    </lineage>
</organism>
<reference evidence="6" key="1">
    <citation type="submission" date="2024-02" db="EMBL/GenBank/DDBJ databases">
        <authorList>
            <consortium name="ELIXIR-Norway"/>
            <consortium name="Elixir Norway"/>
        </authorList>
    </citation>
    <scope>NUCLEOTIDE SEQUENCE</scope>
</reference>
<evidence type="ECO:0000256" key="2">
    <source>
        <dbReference type="ARBA" id="ARBA00023242"/>
    </source>
</evidence>
<keyword evidence="7" id="KW-1185">Reference proteome</keyword>
<dbReference type="SUPFAM" id="SSF88697">
    <property type="entry name" value="PUA domain-like"/>
    <property type="match status" value="1"/>
</dbReference>
<dbReference type="InterPro" id="IPR003105">
    <property type="entry name" value="SRA_YDG"/>
</dbReference>
<dbReference type="EMBL" id="CAXAQS010000099">
    <property type="protein sequence ID" value="CAK9250071.1"/>
    <property type="molecule type" value="Genomic_DNA"/>
</dbReference>
<dbReference type="SMART" id="SM00466">
    <property type="entry name" value="SRA"/>
    <property type="match status" value="1"/>
</dbReference>
<comment type="caution">
    <text evidence="6">The sequence shown here is derived from an EMBL/GenBank/DDBJ whole genome shotgun (WGS) entry which is preliminary data.</text>
</comment>
<gene>
    <name evidence="6" type="ORF">CSSPJE1EN1_LOCUS25449</name>
</gene>